<reference evidence="1 2" key="1">
    <citation type="submission" date="2018-04" db="EMBL/GenBank/DDBJ databases">
        <authorList>
            <person name="Vogel A."/>
        </authorList>
    </citation>
    <scope>NUCLEOTIDE SEQUENCE [LARGE SCALE GENOMIC DNA]</scope>
</reference>
<dbReference type="AlphaFoldDB" id="A0A484KPP3"/>
<dbReference type="EMBL" id="OOIL02000559">
    <property type="protein sequence ID" value="VFQ66455.1"/>
    <property type="molecule type" value="Genomic_DNA"/>
</dbReference>
<name>A0A484KPP3_9ASTE</name>
<sequence>MTVCRWTCEFDPSVDSPLSPVWIALEGLPIHLFEPNALFSIAKLVGSPLQLDSATLNLARPSVARVCVEIDLTKPIPHAVWIYLGQSSFLQPIHYEDLPDYCTSCRVFGHKNCKSV</sequence>
<dbReference type="InterPro" id="IPR040256">
    <property type="entry name" value="At4g02000-like"/>
</dbReference>
<evidence type="ECO:0000313" key="2">
    <source>
        <dbReference type="Proteomes" id="UP000595140"/>
    </source>
</evidence>
<accession>A0A484KPP3</accession>
<dbReference type="OrthoDB" id="1304206at2759"/>
<dbReference type="PANTHER" id="PTHR31286">
    <property type="entry name" value="GLYCINE-RICH CELL WALL STRUCTURAL PROTEIN 1.8-LIKE"/>
    <property type="match status" value="1"/>
</dbReference>
<evidence type="ECO:0000313" key="1">
    <source>
        <dbReference type="EMBL" id="VFQ66455.1"/>
    </source>
</evidence>
<gene>
    <name evidence="1" type="ORF">CCAM_LOCUS8231</name>
</gene>
<organism evidence="1 2">
    <name type="scientific">Cuscuta campestris</name>
    <dbReference type="NCBI Taxonomy" id="132261"/>
    <lineage>
        <taxon>Eukaryota</taxon>
        <taxon>Viridiplantae</taxon>
        <taxon>Streptophyta</taxon>
        <taxon>Embryophyta</taxon>
        <taxon>Tracheophyta</taxon>
        <taxon>Spermatophyta</taxon>
        <taxon>Magnoliopsida</taxon>
        <taxon>eudicotyledons</taxon>
        <taxon>Gunneridae</taxon>
        <taxon>Pentapetalae</taxon>
        <taxon>asterids</taxon>
        <taxon>lamiids</taxon>
        <taxon>Solanales</taxon>
        <taxon>Convolvulaceae</taxon>
        <taxon>Cuscuteae</taxon>
        <taxon>Cuscuta</taxon>
        <taxon>Cuscuta subgen. Grammica</taxon>
        <taxon>Cuscuta sect. Cleistogrammica</taxon>
    </lineage>
</organism>
<dbReference type="PANTHER" id="PTHR31286:SF180">
    <property type="entry name" value="OS10G0362600 PROTEIN"/>
    <property type="match status" value="1"/>
</dbReference>
<dbReference type="Proteomes" id="UP000595140">
    <property type="component" value="Unassembled WGS sequence"/>
</dbReference>
<keyword evidence="2" id="KW-1185">Reference proteome</keyword>
<proteinExistence type="predicted"/>
<protein>
    <submittedName>
        <fullName evidence="1">Uncharacterized protein</fullName>
    </submittedName>
</protein>